<feature type="compositionally biased region" description="Basic and acidic residues" evidence="1">
    <location>
        <begin position="47"/>
        <end position="60"/>
    </location>
</feature>
<feature type="region of interest" description="Disordered" evidence="1">
    <location>
        <begin position="47"/>
        <end position="70"/>
    </location>
</feature>
<evidence type="ECO:0000256" key="1">
    <source>
        <dbReference type="SAM" id="MobiDB-lite"/>
    </source>
</evidence>
<dbReference type="AlphaFoldDB" id="A0A5C3Q6W5"/>
<evidence type="ECO:0000313" key="2">
    <source>
        <dbReference type="EMBL" id="TFK95928.1"/>
    </source>
</evidence>
<dbReference type="EMBL" id="ML178871">
    <property type="protein sequence ID" value="TFK95928.1"/>
    <property type="molecule type" value="Genomic_DNA"/>
</dbReference>
<evidence type="ECO:0000313" key="3">
    <source>
        <dbReference type="Proteomes" id="UP000305067"/>
    </source>
</evidence>
<dbReference type="OrthoDB" id="3043316at2759"/>
<dbReference type="STRING" id="1884261.A0A5C3Q6W5"/>
<proteinExistence type="predicted"/>
<gene>
    <name evidence="2" type="ORF">BDV98DRAFT_586749</name>
</gene>
<reference evidence="2 3" key="1">
    <citation type="journal article" date="2019" name="Nat. Ecol. Evol.">
        <title>Megaphylogeny resolves global patterns of mushroom evolution.</title>
        <authorList>
            <person name="Varga T."/>
            <person name="Krizsan K."/>
            <person name="Foldi C."/>
            <person name="Dima B."/>
            <person name="Sanchez-Garcia M."/>
            <person name="Sanchez-Ramirez S."/>
            <person name="Szollosi G.J."/>
            <person name="Szarkandi J.G."/>
            <person name="Papp V."/>
            <person name="Albert L."/>
            <person name="Andreopoulos W."/>
            <person name="Angelini C."/>
            <person name="Antonin V."/>
            <person name="Barry K.W."/>
            <person name="Bougher N.L."/>
            <person name="Buchanan P."/>
            <person name="Buyck B."/>
            <person name="Bense V."/>
            <person name="Catcheside P."/>
            <person name="Chovatia M."/>
            <person name="Cooper J."/>
            <person name="Damon W."/>
            <person name="Desjardin D."/>
            <person name="Finy P."/>
            <person name="Geml J."/>
            <person name="Haridas S."/>
            <person name="Hughes K."/>
            <person name="Justo A."/>
            <person name="Karasinski D."/>
            <person name="Kautmanova I."/>
            <person name="Kiss B."/>
            <person name="Kocsube S."/>
            <person name="Kotiranta H."/>
            <person name="LaButti K.M."/>
            <person name="Lechner B.E."/>
            <person name="Liimatainen K."/>
            <person name="Lipzen A."/>
            <person name="Lukacs Z."/>
            <person name="Mihaltcheva S."/>
            <person name="Morgado L.N."/>
            <person name="Niskanen T."/>
            <person name="Noordeloos M.E."/>
            <person name="Ohm R.A."/>
            <person name="Ortiz-Santana B."/>
            <person name="Ovrebo C."/>
            <person name="Racz N."/>
            <person name="Riley R."/>
            <person name="Savchenko A."/>
            <person name="Shiryaev A."/>
            <person name="Soop K."/>
            <person name="Spirin V."/>
            <person name="Szebenyi C."/>
            <person name="Tomsovsky M."/>
            <person name="Tulloss R.E."/>
            <person name="Uehling J."/>
            <person name="Grigoriev I.V."/>
            <person name="Vagvolgyi C."/>
            <person name="Papp T."/>
            <person name="Martin F.M."/>
            <person name="Miettinen O."/>
            <person name="Hibbett D.S."/>
            <person name="Nagy L.G."/>
        </authorList>
    </citation>
    <scope>NUCLEOTIDE SEQUENCE [LARGE SCALE GENOMIC DNA]</scope>
    <source>
        <strain evidence="2 3">CBS 309.79</strain>
    </source>
</reference>
<keyword evidence="3" id="KW-1185">Reference proteome</keyword>
<dbReference type="Proteomes" id="UP000305067">
    <property type="component" value="Unassembled WGS sequence"/>
</dbReference>
<sequence>MMFTTVAISNPSSPAFLDSFGTADDTTTDSKLEVYLSSAPERSFRNWGKEGKVLSSRQEDGNEDEYDKQWSQGSVKALWPGIIEISADAHPWVGRVLSLVSGRIPQASGPGQGYKLAALGK</sequence>
<organism evidence="2 3">
    <name type="scientific">Pterulicium gracile</name>
    <dbReference type="NCBI Taxonomy" id="1884261"/>
    <lineage>
        <taxon>Eukaryota</taxon>
        <taxon>Fungi</taxon>
        <taxon>Dikarya</taxon>
        <taxon>Basidiomycota</taxon>
        <taxon>Agaricomycotina</taxon>
        <taxon>Agaricomycetes</taxon>
        <taxon>Agaricomycetidae</taxon>
        <taxon>Agaricales</taxon>
        <taxon>Pleurotineae</taxon>
        <taxon>Pterulaceae</taxon>
        <taxon>Pterulicium</taxon>
    </lineage>
</organism>
<protein>
    <submittedName>
        <fullName evidence="2">Uncharacterized protein</fullName>
    </submittedName>
</protein>
<name>A0A5C3Q6W5_9AGAR</name>
<accession>A0A5C3Q6W5</accession>